<feature type="region of interest" description="Disordered" evidence="12">
    <location>
        <begin position="198"/>
        <end position="226"/>
    </location>
</feature>
<comment type="caution">
    <text evidence="11">Lacks conserved residue(s) required for the propagation of feature annotation.</text>
</comment>
<evidence type="ECO:0000313" key="15">
    <source>
        <dbReference type="Proteomes" id="UP000320781"/>
    </source>
</evidence>
<keyword evidence="5 11" id="KW-0545">Nucleotide biosynthesis</keyword>
<keyword evidence="6 11" id="KW-0547">Nucleotide-binding</keyword>
<comment type="catalytic activity">
    <reaction evidence="9 11">
        <text>dTMP + ATP = dTDP + ADP</text>
        <dbReference type="Rhea" id="RHEA:13517"/>
        <dbReference type="ChEBI" id="CHEBI:30616"/>
        <dbReference type="ChEBI" id="CHEBI:58369"/>
        <dbReference type="ChEBI" id="CHEBI:63528"/>
        <dbReference type="ChEBI" id="CHEBI:456216"/>
        <dbReference type="EC" id="2.7.4.9"/>
    </reaction>
</comment>
<comment type="function">
    <text evidence="10 11">Phosphorylation of dTMP to form dTDP in both de novo and salvage pathways of dTTP synthesis.</text>
</comment>
<keyword evidence="8 11" id="KW-0067">ATP-binding</keyword>
<comment type="similarity">
    <text evidence="1 11">Belongs to the thymidylate kinase family.</text>
</comment>
<dbReference type="AlphaFoldDB" id="A0A523QMC9"/>
<evidence type="ECO:0000256" key="4">
    <source>
        <dbReference type="ARBA" id="ARBA00022679"/>
    </source>
</evidence>
<dbReference type="EMBL" id="SOKU01000024">
    <property type="protein sequence ID" value="TES86989.1"/>
    <property type="molecule type" value="Genomic_DNA"/>
</dbReference>
<evidence type="ECO:0000256" key="1">
    <source>
        <dbReference type="ARBA" id="ARBA00009776"/>
    </source>
</evidence>
<evidence type="ECO:0000313" key="14">
    <source>
        <dbReference type="EMBL" id="TES86989.1"/>
    </source>
</evidence>
<dbReference type="GO" id="GO:0005524">
    <property type="term" value="F:ATP binding"/>
    <property type="evidence" value="ECO:0007669"/>
    <property type="project" value="UniProtKB-UniRule"/>
</dbReference>
<dbReference type="Proteomes" id="UP000320781">
    <property type="component" value="Unassembled WGS sequence"/>
</dbReference>
<evidence type="ECO:0000256" key="5">
    <source>
        <dbReference type="ARBA" id="ARBA00022727"/>
    </source>
</evidence>
<organism evidence="14 15">
    <name type="scientific">Aerophobetes bacterium</name>
    <dbReference type="NCBI Taxonomy" id="2030807"/>
    <lineage>
        <taxon>Bacteria</taxon>
        <taxon>Candidatus Aerophobota</taxon>
    </lineage>
</organism>
<keyword evidence="4 11" id="KW-0808">Transferase</keyword>
<proteinExistence type="inferred from homology"/>
<reference evidence="14 15" key="1">
    <citation type="submission" date="2019-03" db="EMBL/GenBank/DDBJ databases">
        <title>Metabolic potential of uncultured bacteria and archaea associated with petroleum seepage in deep-sea sediments.</title>
        <authorList>
            <person name="Dong X."/>
            <person name="Hubert C."/>
        </authorList>
    </citation>
    <scope>NUCLEOTIDE SEQUENCE [LARGE SCALE GENOMIC DNA]</scope>
    <source>
        <strain evidence="14">E44_bin92</strain>
    </source>
</reference>
<dbReference type="FunFam" id="3.40.50.300:FF:000225">
    <property type="entry name" value="Thymidylate kinase"/>
    <property type="match status" value="1"/>
</dbReference>
<dbReference type="GO" id="GO:0006227">
    <property type="term" value="P:dUDP biosynthetic process"/>
    <property type="evidence" value="ECO:0007669"/>
    <property type="project" value="TreeGrafter"/>
</dbReference>
<evidence type="ECO:0000256" key="11">
    <source>
        <dbReference type="HAMAP-Rule" id="MF_00165"/>
    </source>
</evidence>
<dbReference type="InterPro" id="IPR039430">
    <property type="entry name" value="Thymidylate_kin-like_dom"/>
</dbReference>
<dbReference type="HAMAP" id="MF_00165">
    <property type="entry name" value="Thymidylate_kinase"/>
    <property type="match status" value="1"/>
</dbReference>
<dbReference type="InterPro" id="IPR018094">
    <property type="entry name" value="Thymidylate_kinase"/>
</dbReference>
<evidence type="ECO:0000256" key="3">
    <source>
        <dbReference type="ARBA" id="ARBA00017144"/>
    </source>
</evidence>
<dbReference type="PANTHER" id="PTHR10344:SF4">
    <property type="entry name" value="UMP-CMP KINASE 2, MITOCHONDRIAL"/>
    <property type="match status" value="1"/>
</dbReference>
<dbReference type="Gene3D" id="3.40.50.300">
    <property type="entry name" value="P-loop containing nucleotide triphosphate hydrolases"/>
    <property type="match status" value="1"/>
</dbReference>
<dbReference type="GO" id="GO:0006233">
    <property type="term" value="P:dTDP biosynthetic process"/>
    <property type="evidence" value="ECO:0007669"/>
    <property type="project" value="InterPro"/>
</dbReference>
<dbReference type="NCBIfam" id="TIGR00041">
    <property type="entry name" value="DTMP_kinase"/>
    <property type="match status" value="1"/>
</dbReference>
<dbReference type="Pfam" id="PF02223">
    <property type="entry name" value="Thymidylate_kin"/>
    <property type="match status" value="1"/>
</dbReference>
<dbReference type="EC" id="2.7.4.9" evidence="2 11"/>
<evidence type="ECO:0000256" key="10">
    <source>
        <dbReference type="ARBA" id="ARBA00057735"/>
    </source>
</evidence>
<sequence>MFISFEGIDKGGKTTQSSLLAQYLKKRGYEVVKTFEPGGTRLGMRIKEILLGPSHAKMSETSELFLYLADRAEHVQKIIKPALEHRKIVISDRFADASIAYQGYGRGLEIDWIEELNRIVTQGILPDITFLLDITPSLATRRGEKKDRMEKEQMSFHQRVHQGYLELAKSHPERIKVVPGEGTPQKVHLTIREALSPYLASRQQNKNHPVKARPKRVSIEGNEDVV</sequence>
<gene>
    <name evidence="11 14" type="primary">tmk</name>
    <name evidence="14" type="ORF">E3J95_00565</name>
</gene>
<evidence type="ECO:0000256" key="9">
    <source>
        <dbReference type="ARBA" id="ARBA00048743"/>
    </source>
</evidence>
<accession>A0A523QMC9</accession>
<dbReference type="InterPro" id="IPR027417">
    <property type="entry name" value="P-loop_NTPase"/>
</dbReference>
<keyword evidence="7 11" id="KW-0418">Kinase</keyword>
<dbReference type="GO" id="GO:0004798">
    <property type="term" value="F:dTMP kinase activity"/>
    <property type="evidence" value="ECO:0007669"/>
    <property type="project" value="UniProtKB-UniRule"/>
</dbReference>
<dbReference type="SUPFAM" id="SSF52540">
    <property type="entry name" value="P-loop containing nucleoside triphosphate hydrolases"/>
    <property type="match status" value="1"/>
</dbReference>
<name>A0A523QMC9_UNCAE</name>
<dbReference type="GO" id="GO:0005829">
    <property type="term" value="C:cytosol"/>
    <property type="evidence" value="ECO:0007669"/>
    <property type="project" value="TreeGrafter"/>
</dbReference>
<evidence type="ECO:0000256" key="7">
    <source>
        <dbReference type="ARBA" id="ARBA00022777"/>
    </source>
</evidence>
<evidence type="ECO:0000256" key="6">
    <source>
        <dbReference type="ARBA" id="ARBA00022741"/>
    </source>
</evidence>
<evidence type="ECO:0000256" key="2">
    <source>
        <dbReference type="ARBA" id="ARBA00012980"/>
    </source>
</evidence>
<dbReference type="GO" id="GO:0006235">
    <property type="term" value="P:dTTP biosynthetic process"/>
    <property type="evidence" value="ECO:0007669"/>
    <property type="project" value="UniProtKB-UniRule"/>
</dbReference>
<evidence type="ECO:0000256" key="8">
    <source>
        <dbReference type="ARBA" id="ARBA00022840"/>
    </source>
</evidence>
<protein>
    <recommendedName>
        <fullName evidence="3 11">Thymidylate kinase</fullName>
        <ecNumber evidence="2 11">2.7.4.9</ecNumber>
    </recommendedName>
    <alternativeName>
        <fullName evidence="11">dTMP kinase</fullName>
    </alternativeName>
</protein>
<dbReference type="CDD" id="cd01672">
    <property type="entry name" value="TMPK"/>
    <property type="match status" value="1"/>
</dbReference>
<evidence type="ECO:0000259" key="13">
    <source>
        <dbReference type="Pfam" id="PF02223"/>
    </source>
</evidence>
<dbReference type="PANTHER" id="PTHR10344">
    <property type="entry name" value="THYMIDYLATE KINASE"/>
    <property type="match status" value="1"/>
</dbReference>
<feature type="domain" description="Thymidylate kinase-like" evidence="13">
    <location>
        <begin position="5"/>
        <end position="189"/>
    </location>
</feature>
<evidence type="ECO:0000256" key="12">
    <source>
        <dbReference type="SAM" id="MobiDB-lite"/>
    </source>
</evidence>
<comment type="caution">
    <text evidence="14">The sequence shown here is derived from an EMBL/GenBank/DDBJ whole genome shotgun (WGS) entry which is preliminary data.</text>
</comment>